<accession>A0A6G8S5F7</accession>
<gene>
    <name evidence="2" type="ORF">G8D99_10425</name>
</gene>
<proteinExistence type="predicted"/>
<reference evidence="2 3" key="1">
    <citation type="submission" date="2020-03" db="EMBL/GenBank/DDBJ databases">
        <authorList>
            <person name="Zhu W."/>
        </authorList>
    </citation>
    <scope>NUCLEOTIDE SEQUENCE [LARGE SCALE GENOMIC DNA]</scope>
    <source>
        <strain evidence="2 3">185</strain>
    </source>
</reference>
<keyword evidence="1" id="KW-1133">Transmembrane helix</keyword>
<feature type="transmembrane region" description="Helical" evidence="1">
    <location>
        <begin position="40"/>
        <end position="59"/>
    </location>
</feature>
<dbReference type="AlphaFoldDB" id="A0A6G8S5F7"/>
<keyword evidence="1" id="KW-0472">Membrane</keyword>
<dbReference type="EMBL" id="CP049916">
    <property type="protein sequence ID" value="QIO09395.1"/>
    <property type="molecule type" value="Genomic_DNA"/>
</dbReference>
<sequence>MQGHSKIVVKRWSKVKNVMIIIVYFTILVLSFFIFNDPRIGMVISIALRFLFLPFYAIVRSCINFQKRKTFERSLLTSQVTLNWLERIDVNGEELRIPLLNYIEYFLNQNHQECFEELVDHIQLKLRQSSFNLNELAPDLRACIEEERFSFDPVIKHIAEAYYILLKDLLLTKEKVKKSGSAPFKDKCLC</sequence>
<organism evidence="2 3">
    <name type="scientific">Acinetobacter lanii</name>
    <dbReference type="NCBI Taxonomy" id="2715163"/>
    <lineage>
        <taxon>Bacteria</taxon>
        <taxon>Pseudomonadati</taxon>
        <taxon>Pseudomonadota</taxon>
        <taxon>Gammaproteobacteria</taxon>
        <taxon>Moraxellales</taxon>
        <taxon>Moraxellaceae</taxon>
        <taxon>Acinetobacter</taxon>
    </lineage>
</organism>
<protein>
    <submittedName>
        <fullName evidence="2">Uncharacterized protein</fullName>
    </submittedName>
</protein>
<name>A0A6G8S5F7_9GAMM</name>
<evidence type="ECO:0000313" key="3">
    <source>
        <dbReference type="Proteomes" id="UP000501939"/>
    </source>
</evidence>
<keyword evidence="1" id="KW-0812">Transmembrane</keyword>
<evidence type="ECO:0000313" key="2">
    <source>
        <dbReference type="EMBL" id="QIO09395.1"/>
    </source>
</evidence>
<dbReference type="KEGG" id="alj:G8D99_10425"/>
<keyword evidence="3" id="KW-1185">Reference proteome</keyword>
<evidence type="ECO:0000256" key="1">
    <source>
        <dbReference type="SAM" id="Phobius"/>
    </source>
</evidence>
<dbReference type="Proteomes" id="UP000501939">
    <property type="component" value="Chromosome"/>
</dbReference>
<dbReference type="RefSeq" id="WP_166325485.1">
    <property type="nucleotide sequence ID" value="NZ_CP049916.1"/>
</dbReference>
<feature type="transmembrane region" description="Helical" evidence="1">
    <location>
        <begin position="15"/>
        <end position="34"/>
    </location>
</feature>